<proteinExistence type="predicted"/>
<gene>
    <name evidence="6" type="ORF">GTOL_12970</name>
</gene>
<reference evidence="6" key="1">
    <citation type="submission" date="2021-04" db="EMBL/GenBank/DDBJ databases">
        <authorList>
            <person name="Hornung B."/>
        </authorList>
    </citation>
    <scope>NUCLEOTIDE SEQUENCE</scope>
    <source>
        <strain evidence="6">G5G6</strain>
    </source>
</reference>
<keyword evidence="3" id="KW-0804">Transcription</keyword>
<dbReference type="RefSeq" id="WP_281420305.1">
    <property type="nucleotide sequence ID" value="NZ_CAJQUM010000001.1"/>
</dbReference>
<evidence type="ECO:0000313" key="7">
    <source>
        <dbReference type="Proteomes" id="UP000742786"/>
    </source>
</evidence>
<dbReference type="SUPFAM" id="SSF46689">
    <property type="entry name" value="Homeodomain-like"/>
    <property type="match status" value="1"/>
</dbReference>
<sequence length="197" mass="22421">MFPHQDRQVTRESLLNAAAEAFMEKGYRANIDDIALRAGVVKQTLYNHFPSKDILFAEVIRTAIRSILVTLETEEGDLRSNLIRFATTYREKVLGPGGLSMFRTIVAEAPRLPELAGNFFAEGPRETIRVLSRFLAKAMERSQLRRDDPEFAAEMLTGMLSNYDRLRGLINMETGMLSDTKKTERVVDCFLRAYLPQ</sequence>
<evidence type="ECO:0000256" key="1">
    <source>
        <dbReference type="ARBA" id="ARBA00023015"/>
    </source>
</evidence>
<dbReference type="Pfam" id="PF00440">
    <property type="entry name" value="TetR_N"/>
    <property type="match status" value="1"/>
</dbReference>
<dbReference type="InterPro" id="IPR036271">
    <property type="entry name" value="Tet_transcr_reg_TetR-rel_C_sf"/>
</dbReference>
<feature type="domain" description="HTH tetR-type" evidence="5">
    <location>
        <begin position="8"/>
        <end position="67"/>
    </location>
</feature>
<keyword evidence="7" id="KW-1185">Reference proteome</keyword>
<dbReference type="EMBL" id="CAJQUM010000001">
    <property type="protein sequence ID" value="CAG4885087.1"/>
    <property type="molecule type" value="Genomic_DNA"/>
</dbReference>
<accession>A0A916NA93</accession>
<organism evidence="6 7">
    <name type="scientific">Georgfuchsia toluolica</name>
    <dbReference type="NCBI Taxonomy" id="424218"/>
    <lineage>
        <taxon>Bacteria</taxon>
        <taxon>Pseudomonadati</taxon>
        <taxon>Pseudomonadota</taxon>
        <taxon>Betaproteobacteria</taxon>
        <taxon>Nitrosomonadales</taxon>
        <taxon>Sterolibacteriaceae</taxon>
        <taxon>Georgfuchsia</taxon>
    </lineage>
</organism>
<evidence type="ECO:0000256" key="3">
    <source>
        <dbReference type="ARBA" id="ARBA00023163"/>
    </source>
</evidence>
<evidence type="ECO:0000256" key="2">
    <source>
        <dbReference type="ARBA" id="ARBA00023125"/>
    </source>
</evidence>
<dbReference type="PANTHER" id="PTHR30055:SF234">
    <property type="entry name" value="HTH-TYPE TRANSCRIPTIONAL REGULATOR BETI"/>
    <property type="match status" value="1"/>
</dbReference>
<dbReference type="GO" id="GO:0003700">
    <property type="term" value="F:DNA-binding transcription factor activity"/>
    <property type="evidence" value="ECO:0007669"/>
    <property type="project" value="TreeGrafter"/>
</dbReference>
<feature type="DNA-binding region" description="H-T-H motif" evidence="4">
    <location>
        <begin position="30"/>
        <end position="49"/>
    </location>
</feature>
<dbReference type="AlphaFoldDB" id="A0A916NA93"/>
<dbReference type="PROSITE" id="PS50977">
    <property type="entry name" value="HTH_TETR_2"/>
    <property type="match status" value="1"/>
</dbReference>
<dbReference type="PANTHER" id="PTHR30055">
    <property type="entry name" value="HTH-TYPE TRANSCRIPTIONAL REGULATOR RUTR"/>
    <property type="match status" value="1"/>
</dbReference>
<dbReference type="Proteomes" id="UP000742786">
    <property type="component" value="Unassembled WGS sequence"/>
</dbReference>
<evidence type="ECO:0000256" key="4">
    <source>
        <dbReference type="PROSITE-ProRule" id="PRU00335"/>
    </source>
</evidence>
<comment type="caution">
    <text evidence="6">The sequence shown here is derived from an EMBL/GenBank/DDBJ whole genome shotgun (WGS) entry which is preliminary data.</text>
</comment>
<dbReference type="Gene3D" id="1.10.10.60">
    <property type="entry name" value="Homeodomain-like"/>
    <property type="match status" value="1"/>
</dbReference>
<dbReference type="GO" id="GO:0000976">
    <property type="term" value="F:transcription cis-regulatory region binding"/>
    <property type="evidence" value="ECO:0007669"/>
    <property type="project" value="TreeGrafter"/>
</dbReference>
<keyword evidence="1" id="KW-0805">Transcription regulation</keyword>
<dbReference type="InterPro" id="IPR050109">
    <property type="entry name" value="HTH-type_TetR-like_transc_reg"/>
</dbReference>
<name>A0A916NA93_9PROT</name>
<dbReference type="InterPro" id="IPR039536">
    <property type="entry name" value="TetR_C_Proteobacteria"/>
</dbReference>
<dbReference type="InterPro" id="IPR009057">
    <property type="entry name" value="Homeodomain-like_sf"/>
</dbReference>
<dbReference type="SUPFAM" id="SSF48498">
    <property type="entry name" value="Tetracyclin repressor-like, C-terminal domain"/>
    <property type="match status" value="1"/>
</dbReference>
<dbReference type="Gene3D" id="1.10.357.10">
    <property type="entry name" value="Tetracycline Repressor, domain 2"/>
    <property type="match status" value="1"/>
</dbReference>
<dbReference type="InterPro" id="IPR001647">
    <property type="entry name" value="HTH_TetR"/>
</dbReference>
<evidence type="ECO:0000259" key="5">
    <source>
        <dbReference type="PROSITE" id="PS50977"/>
    </source>
</evidence>
<dbReference type="Pfam" id="PF14246">
    <property type="entry name" value="TetR_C_7"/>
    <property type="match status" value="1"/>
</dbReference>
<dbReference type="PRINTS" id="PR00455">
    <property type="entry name" value="HTHTETR"/>
</dbReference>
<evidence type="ECO:0000313" key="6">
    <source>
        <dbReference type="EMBL" id="CAG4885087.1"/>
    </source>
</evidence>
<protein>
    <recommendedName>
        <fullName evidence="5">HTH tetR-type domain-containing protein</fullName>
    </recommendedName>
</protein>
<keyword evidence="2 4" id="KW-0238">DNA-binding</keyword>